<accession>A0A015JQH6</accession>
<reference evidence="2 3" key="1">
    <citation type="submission" date="2014-02" db="EMBL/GenBank/DDBJ databases">
        <title>Single nucleus genome sequencing reveals high similarity among nuclei of an endomycorrhizal fungus.</title>
        <authorList>
            <person name="Lin K."/>
            <person name="Geurts R."/>
            <person name="Zhang Z."/>
            <person name="Limpens E."/>
            <person name="Saunders D.G."/>
            <person name="Mu D."/>
            <person name="Pang E."/>
            <person name="Cao H."/>
            <person name="Cha H."/>
            <person name="Lin T."/>
            <person name="Zhou Q."/>
            <person name="Shang Y."/>
            <person name="Li Y."/>
            <person name="Ivanov S."/>
            <person name="Sharma T."/>
            <person name="Velzen R.V."/>
            <person name="Ruijter N.D."/>
            <person name="Aanen D.K."/>
            <person name="Win J."/>
            <person name="Kamoun S."/>
            <person name="Bisseling T."/>
            <person name="Huang S."/>
        </authorList>
    </citation>
    <scope>NUCLEOTIDE SEQUENCE [LARGE SCALE GENOMIC DNA]</scope>
    <source>
        <strain evidence="3">DAOM197198w</strain>
    </source>
</reference>
<dbReference type="GO" id="GO:0005737">
    <property type="term" value="C:cytoplasm"/>
    <property type="evidence" value="ECO:0007669"/>
    <property type="project" value="TreeGrafter"/>
</dbReference>
<dbReference type="GO" id="GO:0004672">
    <property type="term" value="F:protein kinase activity"/>
    <property type="evidence" value="ECO:0007669"/>
    <property type="project" value="InterPro"/>
</dbReference>
<dbReference type="PANTHER" id="PTHR23257:SF974">
    <property type="entry name" value="RECEPTOR-INTERACTING SERINE_THREONINE-PROTEIN KINASE 3"/>
    <property type="match status" value="1"/>
</dbReference>
<dbReference type="Proteomes" id="UP000022910">
    <property type="component" value="Unassembled WGS sequence"/>
</dbReference>
<feature type="domain" description="Protein kinase" evidence="1">
    <location>
        <begin position="109"/>
        <end position="379"/>
    </location>
</feature>
<dbReference type="InterPro" id="IPR000719">
    <property type="entry name" value="Prot_kinase_dom"/>
</dbReference>
<dbReference type="InterPro" id="IPR011009">
    <property type="entry name" value="Kinase-like_dom_sf"/>
</dbReference>
<sequence>MDEIKLSDDVFEQIKDFKYLKLTEKQKSLIDKLITDEELKEHYKKYGLCRICNQPRTGNVYCRLCNSQFKQNFKNWTSGNHDIDKFIQKAQLNAKNFTQIIEWIEYDKFEDVVYLAKGGFGTTFKAVWKDGPWKINHDNKQLERNGKTKVALKCLHNSQDITADFLKEIESNILVYESAREFVVRCFGITKDPKTNNFMMVMRLIRGSMRQHLNDNFISYSWMQKLSNLCRIALGLIDIHNKGLIHHDFHCGNILSDFYDSAYITDLGLCQPANIEHSRSNNKKIYGVLPYVAPEVLRGKEYTQKSDIYGFGIIAYEICIGFPPYYDIAHDEFLAMKICQGLRPKSNYKVPQLIFDIINQCWDADPLKRPNADKLHKLIFGLASDVTYNRVNSIIYRQVKEADKFNRKSFSTVQSPLSFTSTLSYITHPQAVYTSRLLDFKNLPEPKNADNNDLEYSDSLKMDFTKIDINSKDERN</sequence>
<dbReference type="PANTHER" id="PTHR23257">
    <property type="entry name" value="SERINE-THREONINE PROTEIN KINASE"/>
    <property type="match status" value="1"/>
</dbReference>
<name>A0A015JQH6_RHIIW</name>
<protein>
    <submittedName>
        <fullName evidence="2">Cdc15p</fullName>
    </submittedName>
</protein>
<dbReference type="Gene3D" id="1.10.510.10">
    <property type="entry name" value="Transferase(Phosphotransferase) domain 1"/>
    <property type="match status" value="1"/>
</dbReference>
<comment type="caution">
    <text evidence="2">The sequence shown here is derived from an EMBL/GenBank/DDBJ whole genome shotgun (WGS) entry which is preliminary data.</text>
</comment>
<dbReference type="GO" id="GO:0005524">
    <property type="term" value="F:ATP binding"/>
    <property type="evidence" value="ECO:0007669"/>
    <property type="project" value="InterPro"/>
</dbReference>
<dbReference type="EMBL" id="JEMT01016824">
    <property type="protein sequence ID" value="EXX69525.1"/>
    <property type="molecule type" value="Genomic_DNA"/>
</dbReference>
<dbReference type="Pfam" id="PF07714">
    <property type="entry name" value="PK_Tyr_Ser-Thr"/>
    <property type="match status" value="1"/>
</dbReference>
<organism evidence="2 3">
    <name type="scientific">Rhizophagus irregularis (strain DAOM 197198w)</name>
    <name type="common">Glomus intraradices</name>
    <dbReference type="NCBI Taxonomy" id="1432141"/>
    <lineage>
        <taxon>Eukaryota</taxon>
        <taxon>Fungi</taxon>
        <taxon>Fungi incertae sedis</taxon>
        <taxon>Mucoromycota</taxon>
        <taxon>Glomeromycotina</taxon>
        <taxon>Glomeromycetes</taxon>
        <taxon>Glomerales</taxon>
        <taxon>Glomeraceae</taxon>
        <taxon>Rhizophagus</taxon>
    </lineage>
</organism>
<dbReference type="InterPro" id="IPR001245">
    <property type="entry name" value="Ser-Thr/Tyr_kinase_cat_dom"/>
</dbReference>
<keyword evidence="3" id="KW-1185">Reference proteome</keyword>
<evidence type="ECO:0000259" key="1">
    <source>
        <dbReference type="PROSITE" id="PS50011"/>
    </source>
</evidence>
<dbReference type="SUPFAM" id="SSF56112">
    <property type="entry name" value="Protein kinase-like (PK-like)"/>
    <property type="match status" value="1"/>
</dbReference>
<dbReference type="InterPro" id="IPR050167">
    <property type="entry name" value="Ser_Thr_protein_kinase"/>
</dbReference>
<evidence type="ECO:0000313" key="2">
    <source>
        <dbReference type="EMBL" id="EXX69525.1"/>
    </source>
</evidence>
<dbReference type="PROSITE" id="PS50011">
    <property type="entry name" value="PROTEIN_KINASE_DOM"/>
    <property type="match status" value="1"/>
</dbReference>
<proteinExistence type="predicted"/>
<dbReference type="GO" id="GO:0007165">
    <property type="term" value="P:signal transduction"/>
    <property type="evidence" value="ECO:0007669"/>
    <property type="project" value="TreeGrafter"/>
</dbReference>
<dbReference type="HOGENOM" id="CLU_000288_7_34_1"/>
<dbReference type="AlphaFoldDB" id="A0A015JQH6"/>
<gene>
    <name evidence="2" type="ORF">RirG_095230</name>
</gene>
<evidence type="ECO:0000313" key="3">
    <source>
        <dbReference type="Proteomes" id="UP000022910"/>
    </source>
</evidence>